<evidence type="ECO:0000256" key="1">
    <source>
        <dbReference type="SAM" id="Phobius"/>
    </source>
</evidence>
<sequence>MTELTTAFLLLTVVLYALTVIAYSKAYRKSLKQINELQRDLMNEQLSNDRLRRKVGRENE</sequence>
<reference evidence="2 3" key="1">
    <citation type="submission" date="2016-10" db="EMBL/GenBank/DDBJ databases">
        <authorList>
            <person name="de Groot N.N."/>
        </authorList>
    </citation>
    <scope>NUCLEOTIDE SEQUENCE [LARGE SCALE GENOMIC DNA]</scope>
    <source>
        <strain evidence="2 3">IBRC-M 10780</strain>
    </source>
</reference>
<dbReference type="RefSeq" id="WP_090872583.1">
    <property type="nucleotide sequence ID" value="NZ_FOHE01000026.1"/>
</dbReference>
<evidence type="ECO:0000313" key="2">
    <source>
        <dbReference type="EMBL" id="SET76426.1"/>
    </source>
</evidence>
<accession>A0A1I0H0V9</accession>
<feature type="transmembrane region" description="Helical" evidence="1">
    <location>
        <begin position="6"/>
        <end position="24"/>
    </location>
</feature>
<keyword evidence="3" id="KW-1185">Reference proteome</keyword>
<organism evidence="2 3">
    <name type="scientific">Oceanobacillus limi</name>
    <dbReference type="NCBI Taxonomy" id="930131"/>
    <lineage>
        <taxon>Bacteria</taxon>
        <taxon>Bacillati</taxon>
        <taxon>Bacillota</taxon>
        <taxon>Bacilli</taxon>
        <taxon>Bacillales</taxon>
        <taxon>Bacillaceae</taxon>
        <taxon>Oceanobacillus</taxon>
    </lineage>
</organism>
<keyword evidence="1" id="KW-0812">Transmembrane</keyword>
<name>A0A1I0H0V9_9BACI</name>
<keyword evidence="1" id="KW-0472">Membrane</keyword>
<gene>
    <name evidence="2" type="ORF">SAMN05216389_1265</name>
</gene>
<dbReference type="AlphaFoldDB" id="A0A1I0H0V9"/>
<dbReference type="EMBL" id="FOHE01000026">
    <property type="protein sequence ID" value="SET76426.1"/>
    <property type="molecule type" value="Genomic_DNA"/>
</dbReference>
<proteinExistence type="predicted"/>
<dbReference type="STRING" id="930131.SAMN05216389_1265"/>
<protein>
    <submittedName>
        <fullName evidence="2">Uncharacterized protein</fullName>
    </submittedName>
</protein>
<evidence type="ECO:0000313" key="3">
    <source>
        <dbReference type="Proteomes" id="UP000198618"/>
    </source>
</evidence>
<dbReference type="Proteomes" id="UP000198618">
    <property type="component" value="Unassembled WGS sequence"/>
</dbReference>
<keyword evidence="1" id="KW-1133">Transmembrane helix</keyword>